<evidence type="ECO:0000313" key="2">
    <source>
        <dbReference type="EMBL" id="PTQ91371.1"/>
    </source>
</evidence>
<gene>
    <name evidence="2" type="ORF">C8N29_101444</name>
</gene>
<proteinExistence type="predicted"/>
<feature type="chain" id="PRO_5015594093" evidence="1">
    <location>
        <begin position="20"/>
        <end position="246"/>
    </location>
</feature>
<evidence type="ECO:0000256" key="1">
    <source>
        <dbReference type="SAM" id="SignalP"/>
    </source>
</evidence>
<dbReference type="EMBL" id="QAON01000001">
    <property type="protein sequence ID" value="PTQ91371.1"/>
    <property type="molecule type" value="Genomic_DNA"/>
</dbReference>
<dbReference type="Proteomes" id="UP000244223">
    <property type="component" value="Unassembled WGS sequence"/>
</dbReference>
<keyword evidence="1" id="KW-0732">Signal</keyword>
<feature type="signal peptide" evidence="1">
    <location>
        <begin position="1"/>
        <end position="19"/>
    </location>
</feature>
<protein>
    <submittedName>
        <fullName evidence="2">Uncharacterized protein</fullName>
    </submittedName>
</protein>
<accession>A0A2T5J443</accession>
<dbReference type="AlphaFoldDB" id="A0A2T5J443"/>
<reference evidence="2 3" key="1">
    <citation type="submission" date="2018-04" db="EMBL/GenBank/DDBJ databases">
        <title>Genomic Encyclopedia of Archaeal and Bacterial Type Strains, Phase II (KMG-II): from individual species to whole genera.</title>
        <authorList>
            <person name="Goeker M."/>
        </authorList>
    </citation>
    <scope>NUCLEOTIDE SEQUENCE [LARGE SCALE GENOMIC DNA]</scope>
    <source>
        <strain evidence="2 3">DSM 5822</strain>
    </source>
</reference>
<keyword evidence="3" id="KW-1185">Reference proteome</keyword>
<sequence length="246" mass="27202">MLKKILIMLVMMLAQTVHAAFDSIDQANQWLQHYYQQPEPANLVTALKDLNQHMPAQDWQKATPFLFGFIAGAVQQQPQLATQLLEELKDTNDNLYSAILIGVWYADLAQPNTTALVQAALINKPALQARLGFLMSNAVNILALTVERGPWVLDAWWGHFFATGQGRAVEQIISATQWLDDSHKEAIMAKGKAGLLLLAIAGAAKWSLLSNAKVHPRVLTICQTQVHKQPPAVANQLNEILAKITQ</sequence>
<dbReference type="OrthoDB" id="8189383at2"/>
<dbReference type="RefSeq" id="WP_107864384.1">
    <property type="nucleotide sequence ID" value="NZ_QAON01000001.1"/>
</dbReference>
<name>A0A2T5J443_9GAMM</name>
<evidence type="ECO:0000313" key="3">
    <source>
        <dbReference type="Proteomes" id="UP000244223"/>
    </source>
</evidence>
<organism evidence="2 3">
    <name type="scientific">Agitococcus lubricus</name>
    <dbReference type="NCBI Taxonomy" id="1077255"/>
    <lineage>
        <taxon>Bacteria</taxon>
        <taxon>Pseudomonadati</taxon>
        <taxon>Pseudomonadota</taxon>
        <taxon>Gammaproteobacteria</taxon>
        <taxon>Moraxellales</taxon>
        <taxon>Moraxellaceae</taxon>
        <taxon>Agitococcus</taxon>
    </lineage>
</organism>
<comment type="caution">
    <text evidence="2">The sequence shown here is derived from an EMBL/GenBank/DDBJ whole genome shotgun (WGS) entry which is preliminary data.</text>
</comment>